<protein>
    <recommendedName>
        <fullName evidence="4">Fibronectin type-III domain-containing protein</fullName>
    </recommendedName>
</protein>
<reference evidence="2 3" key="1">
    <citation type="submission" date="2015-09" db="EMBL/GenBank/DDBJ databases">
        <authorList>
            <consortium name="Pathogen Informatics"/>
        </authorList>
    </citation>
    <scope>NUCLEOTIDE SEQUENCE [LARGE SCALE GENOMIC DNA]</scope>
    <source>
        <strain evidence="2 3">2789STDY5834835</strain>
    </source>
</reference>
<feature type="chain" id="PRO_5008020349" description="Fibronectin type-III domain-containing protein" evidence="1">
    <location>
        <begin position="30"/>
        <end position="226"/>
    </location>
</feature>
<name>A0A174DZK4_9FIRM</name>
<dbReference type="EMBL" id="CYZL01000011">
    <property type="protein sequence ID" value="CUO30874.1"/>
    <property type="molecule type" value="Genomic_DNA"/>
</dbReference>
<proteinExistence type="predicted"/>
<dbReference type="Gene3D" id="2.60.40.10">
    <property type="entry name" value="Immunoglobulins"/>
    <property type="match status" value="1"/>
</dbReference>
<evidence type="ECO:0000256" key="1">
    <source>
        <dbReference type="SAM" id="SignalP"/>
    </source>
</evidence>
<dbReference type="RefSeq" id="WP_055298670.1">
    <property type="nucleotide sequence ID" value="NZ_BLYK01000069.1"/>
</dbReference>
<keyword evidence="1" id="KW-0732">Signal</keyword>
<dbReference type="AlphaFoldDB" id="A0A174DZK4"/>
<organism evidence="2 3">
    <name type="scientific">Anaerobutyricum hallii</name>
    <dbReference type="NCBI Taxonomy" id="39488"/>
    <lineage>
        <taxon>Bacteria</taxon>
        <taxon>Bacillati</taxon>
        <taxon>Bacillota</taxon>
        <taxon>Clostridia</taxon>
        <taxon>Lachnospirales</taxon>
        <taxon>Lachnospiraceae</taxon>
        <taxon>Anaerobutyricum</taxon>
    </lineage>
</organism>
<dbReference type="Proteomes" id="UP000095679">
    <property type="component" value="Unassembled WGS sequence"/>
</dbReference>
<sequence>MKSIRKQNCILAIVMFALMSILTSFPVQAQTINQKQAKVTVQYASIPAKVETSSSGDIFITVKNISDDYRADYDMRVLNNKGNVVEVSEQNGGITYFSYLKKNRLYYYQIRETRTAAYPWEEDFTGEWTKKVPFVIAQYQLSQVGTGRKVRIKMPKISGVKSYKVYMSYKKDRAWKKLKTVKAGKSIVVSKFKGKALARNKKYYYKIVPSKGVNATIGVIRFSKKK</sequence>
<accession>A0A174DZK4</accession>
<evidence type="ECO:0008006" key="4">
    <source>
        <dbReference type="Google" id="ProtNLM"/>
    </source>
</evidence>
<dbReference type="InterPro" id="IPR013783">
    <property type="entry name" value="Ig-like_fold"/>
</dbReference>
<feature type="signal peptide" evidence="1">
    <location>
        <begin position="1"/>
        <end position="29"/>
    </location>
</feature>
<evidence type="ECO:0000313" key="3">
    <source>
        <dbReference type="Proteomes" id="UP000095679"/>
    </source>
</evidence>
<gene>
    <name evidence="2" type="ORF">ERS852450_01579</name>
</gene>
<evidence type="ECO:0000313" key="2">
    <source>
        <dbReference type="EMBL" id="CUO30874.1"/>
    </source>
</evidence>